<reference evidence="3 4" key="1">
    <citation type="submission" date="2018-10" db="EMBL/GenBank/DDBJ databases">
        <title>Draft genome sequence of Zhongshania sp. DSW25-10.</title>
        <authorList>
            <person name="Oh J."/>
        </authorList>
    </citation>
    <scope>NUCLEOTIDE SEQUENCE [LARGE SCALE GENOMIC DNA]</scope>
    <source>
        <strain evidence="3 4">DSW25-10</strain>
    </source>
</reference>
<feature type="signal peptide" evidence="2">
    <location>
        <begin position="1"/>
        <end position="19"/>
    </location>
</feature>
<sequence length="214" mass="24005">MIILMTLLFTAALVVTAEAAWQQWRFADSTAFEKDVSDQRSQRELYLERKVKNLAASVLDTRDIKVSVQVGKGGNELSDAGAENKAVLVIVNSRRQSESVEQTLSELLKTGLAIDEARGDSFTMQFLAFPSLSDSTRSVLGFTVIQRMYIGLSLLFVACLGLVWALYRYRQARVQSQESLDDYSDQLRRFKDIAQDEPTRVASVLSEWLNGVPK</sequence>
<proteinExistence type="predicted"/>
<protein>
    <submittedName>
        <fullName evidence="3">Uncharacterized protein</fullName>
    </submittedName>
</protein>
<name>A0ABX9W7D8_9GAMM</name>
<evidence type="ECO:0000313" key="4">
    <source>
        <dbReference type="Proteomes" id="UP000274695"/>
    </source>
</evidence>
<evidence type="ECO:0000256" key="2">
    <source>
        <dbReference type="SAM" id="SignalP"/>
    </source>
</evidence>
<feature type="transmembrane region" description="Helical" evidence="1">
    <location>
        <begin position="148"/>
        <end position="167"/>
    </location>
</feature>
<keyword evidence="1" id="KW-0812">Transmembrane</keyword>
<comment type="caution">
    <text evidence="3">The sequence shown here is derived from an EMBL/GenBank/DDBJ whole genome shotgun (WGS) entry which is preliminary data.</text>
</comment>
<feature type="chain" id="PRO_5046563601" evidence="2">
    <location>
        <begin position="20"/>
        <end position="214"/>
    </location>
</feature>
<evidence type="ECO:0000256" key="1">
    <source>
        <dbReference type="SAM" id="Phobius"/>
    </source>
</evidence>
<keyword evidence="4" id="KW-1185">Reference proteome</keyword>
<organism evidence="3 4">
    <name type="scientific">Zhongshania marina</name>
    <dbReference type="NCBI Taxonomy" id="2304603"/>
    <lineage>
        <taxon>Bacteria</taxon>
        <taxon>Pseudomonadati</taxon>
        <taxon>Pseudomonadota</taxon>
        <taxon>Gammaproteobacteria</taxon>
        <taxon>Cellvibrionales</taxon>
        <taxon>Spongiibacteraceae</taxon>
        <taxon>Zhongshania</taxon>
    </lineage>
</organism>
<keyword evidence="2" id="KW-0732">Signal</keyword>
<accession>A0ABX9W7D8</accession>
<keyword evidence="1" id="KW-1133">Transmembrane helix</keyword>
<dbReference type="EMBL" id="RHGB01000001">
    <property type="protein sequence ID" value="RNL67723.1"/>
    <property type="molecule type" value="Genomic_DNA"/>
</dbReference>
<dbReference type="Proteomes" id="UP000274695">
    <property type="component" value="Unassembled WGS sequence"/>
</dbReference>
<evidence type="ECO:0000313" key="3">
    <source>
        <dbReference type="EMBL" id="RNL67723.1"/>
    </source>
</evidence>
<gene>
    <name evidence="3" type="ORF">D0911_01490</name>
</gene>
<keyword evidence="1" id="KW-0472">Membrane</keyword>